<sequence>MPILAPHTCGQDAPPPADPVAALRADRDQLQILVDVTNAVLSTLQLEELAEKAAQALQLAFGVSFVGLNLRADDDSELQVHDIFLEREGRGRCQHRSYPRDRLPAREAMLGHQLLLASEPTLEQMAAVHPRFAEVMRAGCRSLCVLPLCGATGTVGALLLAYPGDSGYFRAVLPLLQQVAARLTLGLANAQSYQEISRLKDQLATENLQLTSEIQHYQNFDEIIGQSAAMSAVLEQVEIVAASDCSVLILGETGTGKELIARAIHAHSPRAGKRMVNMNCAAIPAGLLESELFGHEKGAFTGAAAQRMGRFELADQGTLFLDEVGDIPLELQPKLLRVLQEREVERLGGQKIIPVDVRVISATSCDLMGMIADKRYRSDLYYRLNVFPVILPPLRERPDDIPLLAQFFTQKFSRRMSRGIESIPADTLQRLQGHDWPGNVRELQNVIERAVILTRGPVLKLPQTDLACRQAPPCPPPAAPARRETPLFDASEPEKERILRVLKECNGIVAGPRGAAAKLGLKRTTLLSRMQRLGIAGRQAAPDACG</sequence>
<evidence type="ECO:0000256" key="5">
    <source>
        <dbReference type="ARBA" id="ARBA00023159"/>
    </source>
</evidence>
<dbReference type="Gene3D" id="1.10.8.60">
    <property type="match status" value="1"/>
</dbReference>
<dbReference type="InterPro" id="IPR058031">
    <property type="entry name" value="AAA_lid_NorR"/>
</dbReference>
<dbReference type="Gene3D" id="3.30.450.40">
    <property type="match status" value="1"/>
</dbReference>
<dbReference type="SUPFAM" id="SSF52540">
    <property type="entry name" value="P-loop containing nucleoside triphosphate hydrolases"/>
    <property type="match status" value="1"/>
</dbReference>
<dbReference type="Gene3D" id="3.40.50.300">
    <property type="entry name" value="P-loop containing nucleotide triphosphate hydrolases"/>
    <property type="match status" value="1"/>
</dbReference>
<keyword evidence="1" id="KW-0547">Nucleotide-binding</keyword>
<evidence type="ECO:0000313" key="9">
    <source>
        <dbReference type="Proteomes" id="UP000252038"/>
    </source>
</evidence>
<dbReference type="PANTHER" id="PTHR32071:SF123">
    <property type="entry name" value="DNA-BINDING TRANSCRIPTIONAL ACTIVATOR HYFR-RELATED"/>
    <property type="match status" value="1"/>
</dbReference>
<dbReference type="PROSITE" id="PS00675">
    <property type="entry name" value="SIGMA54_INTERACT_1"/>
    <property type="match status" value="1"/>
</dbReference>
<evidence type="ECO:0000256" key="4">
    <source>
        <dbReference type="ARBA" id="ARBA00023125"/>
    </source>
</evidence>
<dbReference type="SMART" id="SM00065">
    <property type="entry name" value="GAF"/>
    <property type="match status" value="1"/>
</dbReference>
<dbReference type="KEGG" id="chri:DK842_13550"/>
<dbReference type="InterPro" id="IPR025944">
    <property type="entry name" value="Sigma_54_int_dom_CS"/>
</dbReference>
<name>A0A344ULQ1_9NEIS</name>
<dbReference type="InterPro" id="IPR002078">
    <property type="entry name" value="Sigma_54_int"/>
</dbReference>
<keyword evidence="6" id="KW-0804">Transcription</keyword>
<keyword evidence="5" id="KW-0010">Activator</keyword>
<dbReference type="InterPro" id="IPR027417">
    <property type="entry name" value="P-loop_NTPase"/>
</dbReference>
<dbReference type="CDD" id="cd00009">
    <property type="entry name" value="AAA"/>
    <property type="match status" value="1"/>
</dbReference>
<dbReference type="FunFam" id="1.10.8.60:FF:000014">
    <property type="entry name" value="DNA-binding transcriptional regulator NtrC"/>
    <property type="match status" value="1"/>
</dbReference>
<dbReference type="GO" id="GO:0003677">
    <property type="term" value="F:DNA binding"/>
    <property type="evidence" value="ECO:0007669"/>
    <property type="project" value="UniProtKB-KW"/>
</dbReference>
<dbReference type="GO" id="GO:0016829">
    <property type="term" value="F:lyase activity"/>
    <property type="evidence" value="ECO:0007669"/>
    <property type="project" value="UniProtKB-KW"/>
</dbReference>
<dbReference type="SMART" id="SM00382">
    <property type="entry name" value="AAA"/>
    <property type="match status" value="1"/>
</dbReference>
<accession>A0A344ULQ1</accession>
<evidence type="ECO:0000313" key="8">
    <source>
        <dbReference type="EMBL" id="AXE36199.1"/>
    </source>
</evidence>
<evidence type="ECO:0000259" key="7">
    <source>
        <dbReference type="PROSITE" id="PS50045"/>
    </source>
</evidence>
<dbReference type="GO" id="GO:0006355">
    <property type="term" value="P:regulation of DNA-templated transcription"/>
    <property type="evidence" value="ECO:0007669"/>
    <property type="project" value="InterPro"/>
</dbReference>
<dbReference type="Pfam" id="PF25601">
    <property type="entry name" value="AAA_lid_14"/>
    <property type="match status" value="1"/>
</dbReference>
<dbReference type="OrthoDB" id="9761705at2"/>
<dbReference type="Gene3D" id="1.10.10.60">
    <property type="entry name" value="Homeodomain-like"/>
    <property type="match status" value="1"/>
</dbReference>
<dbReference type="FunFam" id="3.40.50.300:FF:000006">
    <property type="entry name" value="DNA-binding transcriptional regulator NtrC"/>
    <property type="match status" value="1"/>
</dbReference>
<keyword evidence="8" id="KW-0456">Lyase</keyword>
<dbReference type="KEGG" id="chrb:DK843_19000"/>
<dbReference type="InterPro" id="IPR025662">
    <property type="entry name" value="Sigma_54_int_dom_ATP-bd_1"/>
</dbReference>
<dbReference type="InterPro" id="IPR003018">
    <property type="entry name" value="GAF"/>
</dbReference>
<reference evidence="8 9" key="1">
    <citation type="submission" date="2018-05" db="EMBL/GenBank/DDBJ databases">
        <title>Genome sequencing, assembly and analysis of the novel insecticidal bacterium, Chromobacterium phragmitis.</title>
        <authorList>
            <person name="Sparks M.E."/>
            <person name="Blackburn M.B."/>
            <person name="Gundersen-Rindal D.E."/>
        </authorList>
    </citation>
    <scope>NUCLEOTIDE SEQUENCE [LARGE SCALE GENOMIC DNA]</scope>
    <source>
        <strain evidence="8">IIBBL 274-1</strain>
    </source>
</reference>
<feature type="domain" description="Sigma-54 factor interaction" evidence="7">
    <location>
        <begin position="223"/>
        <end position="452"/>
    </location>
</feature>
<evidence type="ECO:0000256" key="6">
    <source>
        <dbReference type="ARBA" id="ARBA00023163"/>
    </source>
</evidence>
<dbReference type="PROSITE" id="PS50045">
    <property type="entry name" value="SIGMA54_INTERACT_4"/>
    <property type="match status" value="1"/>
</dbReference>
<dbReference type="GO" id="GO:0005524">
    <property type="term" value="F:ATP binding"/>
    <property type="evidence" value="ECO:0007669"/>
    <property type="project" value="UniProtKB-KW"/>
</dbReference>
<keyword evidence="3" id="KW-0805">Transcription regulation</keyword>
<keyword evidence="2" id="KW-0067">ATP-binding</keyword>
<evidence type="ECO:0000256" key="3">
    <source>
        <dbReference type="ARBA" id="ARBA00023015"/>
    </source>
</evidence>
<keyword evidence="4" id="KW-0238">DNA-binding</keyword>
<dbReference type="SUPFAM" id="SSF46689">
    <property type="entry name" value="Homeodomain-like"/>
    <property type="match status" value="1"/>
</dbReference>
<organism evidence="8 9">
    <name type="scientific">Chromobacterium phragmitis</name>
    <dbReference type="NCBI Taxonomy" id="2202141"/>
    <lineage>
        <taxon>Bacteria</taxon>
        <taxon>Pseudomonadati</taxon>
        <taxon>Pseudomonadota</taxon>
        <taxon>Betaproteobacteria</taxon>
        <taxon>Neisseriales</taxon>
        <taxon>Chromobacteriaceae</taxon>
        <taxon>Chromobacterium</taxon>
    </lineage>
</organism>
<dbReference type="PANTHER" id="PTHR32071">
    <property type="entry name" value="TRANSCRIPTIONAL REGULATORY PROTEIN"/>
    <property type="match status" value="1"/>
</dbReference>
<protein>
    <submittedName>
        <fullName evidence="8">Formate hydrogenlyase</fullName>
    </submittedName>
</protein>
<dbReference type="SUPFAM" id="SSF55781">
    <property type="entry name" value="GAF domain-like"/>
    <property type="match status" value="1"/>
</dbReference>
<gene>
    <name evidence="8" type="ORF">DK843_19000</name>
</gene>
<dbReference type="InterPro" id="IPR029016">
    <property type="entry name" value="GAF-like_dom_sf"/>
</dbReference>
<dbReference type="InterPro" id="IPR009057">
    <property type="entry name" value="Homeodomain-like_sf"/>
</dbReference>
<dbReference type="Proteomes" id="UP000252038">
    <property type="component" value="Chromosome"/>
</dbReference>
<evidence type="ECO:0000256" key="2">
    <source>
        <dbReference type="ARBA" id="ARBA00022840"/>
    </source>
</evidence>
<proteinExistence type="predicted"/>
<dbReference type="Pfam" id="PF00158">
    <property type="entry name" value="Sigma54_activat"/>
    <property type="match status" value="1"/>
</dbReference>
<evidence type="ECO:0000256" key="1">
    <source>
        <dbReference type="ARBA" id="ARBA00022741"/>
    </source>
</evidence>
<dbReference type="RefSeq" id="WP_114061911.1">
    <property type="nucleotide sequence ID" value="NZ_CP029495.1"/>
</dbReference>
<dbReference type="AlphaFoldDB" id="A0A344ULQ1"/>
<dbReference type="EMBL" id="CP029554">
    <property type="protein sequence ID" value="AXE36199.1"/>
    <property type="molecule type" value="Genomic_DNA"/>
</dbReference>
<dbReference type="InterPro" id="IPR003593">
    <property type="entry name" value="AAA+_ATPase"/>
</dbReference>
<dbReference type="PROSITE" id="PS00688">
    <property type="entry name" value="SIGMA54_INTERACT_3"/>
    <property type="match status" value="1"/>
</dbReference>